<keyword evidence="3" id="KW-1185">Reference proteome</keyword>
<gene>
    <name evidence="2" type="ORF">I596_2269</name>
</gene>
<dbReference type="PANTHER" id="PTHR47495">
    <property type="entry name" value="ALDEHYDE DEHYDROGENASE"/>
    <property type="match status" value="1"/>
</dbReference>
<dbReference type="InterPro" id="IPR000674">
    <property type="entry name" value="Ald_Oxase/Xan_DH_a/b"/>
</dbReference>
<dbReference type="PROSITE" id="PS51318">
    <property type="entry name" value="TAT"/>
    <property type="match status" value="1"/>
</dbReference>
<dbReference type="GO" id="GO:0016491">
    <property type="term" value="F:oxidoreductase activity"/>
    <property type="evidence" value="ECO:0007669"/>
    <property type="project" value="InterPro"/>
</dbReference>
<dbReference type="InterPro" id="IPR046867">
    <property type="entry name" value="AldOxase/xan_DH_MoCoBD2"/>
</dbReference>
<dbReference type="InterPro" id="IPR012368">
    <property type="entry name" value="OxRdtase_Mopterin-bd_su_IorB"/>
</dbReference>
<sequence>MASLRGPDPSAAAPASPARRGFLIGAAGAGFVLAFARPGALLADPAAAVAARAYEPSLWCRIDADGIVTVNIIRAEMGQHVGTALARILADELEADWADVRIAHVDTDPKWGLMATGGSWSVWQSFPLLSQAGAAGRIALIEEGAKLLGVAPSACRARASTVSAGGRSIGYAEIVRRGNLARSYSADELKALPLKPAAERRLVGVDTQAIDVPAKTDGTAIYGIDAKVPDMVFARPKIPPTRNGSKVVSIDDSAAKAVPGYRSSLALEDPSGTVPGWVMVFADSFAAASRAADRVRVEWHSDDTAQVSEQDILDHGAQQIADPAAGATVFDDEGVDAAFAAADSVLERTYTTASVLHFQLEPVNALAFEKDGRWEIHTGNQWQSLILPTLAKALGVGEDRVIMRTYLLGGGFGRRLNGDYAVPAALAAKALGRPVKMVLTRADDARFDSFRSPSIQRVRMAFDPDGAVTAMQHDASAGWPTQVMVPAFMPKGRNGAAYDPFAIAGADSWYTVGAQRVRALSNDLANRAFRPGWLRSVGPGWTNWASECFIDEAAHARGVDPVAFRLRLLDGKGRNAGSAPNAVGGAARLAAVVRRAAEKAGWGGPLPKGTGLGIAATFGQERDMPTWIACVARVRVDRASGAVALEKLTLVVDAGTIVHPDGALAQTEGAALWGASMALHEGTRFVDGQVQDTNLDTYTPLRIGDVPEMDIEFVASTEAAVGLGEPATTVVGPAIGNAVFAAVGARVRHLPIRPDAVREALAGNRA</sequence>
<dbReference type="Pfam" id="PF20256">
    <property type="entry name" value="MoCoBD_2"/>
    <property type="match status" value="2"/>
</dbReference>
<evidence type="ECO:0000259" key="1">
    <source>
        <dbReference type="SMART" id="SM01008"/>
    </source>
</evidence>
<evidence type="ECO:0000313" key="2">
    <source>
        <dbReference type="EMBL" id="ANB18280.1"/>
    </source>
</evidence>
<dbReference type="InterPro" id="IPR052516">
    <property type="entry name" value="N-heterocyclic_Hydroxylase"/>
</dbReference>
<dbReference type="InterPro" id="IPR037165">
    <property type="entry name" value="AldOxase/xan_DH_Mopterin-bd_sf"/>
</dbReference>
<dbReference type="Gene3D" id="3.30.365.10">
    <property type="entry name" value="Aldehyde oxidase/xanthine dehydrogenase, molybdopterin binding domain"/>
    <property type="match status" value="4"/>
</dbReference>
<dbReference type="SUPFAM" id="SSF54665">
    <property type="entry name" value="CO dehydrogenase molybdoprotein N-domain-like"/>
    <property type="match status" value="1"/>
</dbReference>
<dbReference type="Pfam" id="PF02738">
    <property type="entry name" value="MoCoBD_1"/>
    <property type="match status" value="1"/>
</dbReference>
<evidence type="ECO:0000313" key="3">
    <source>
        <dbReference type="Proteomes" id="UP000076830"/>
    </source>
</evidence>
<dbReference type="RefSeq" id="WP_067647487.1">
    <property type="nucleotide sequence ID" value="NZ_CP015249.1"/>
</dbReference>
<dbReference type="AlphaFoldDB" id="A0A160DVR4"/>
<dbReference type="EMBL" id="CP015249">
    <property type="protein sequence ID" value="ANB18280.1"/>
    <property type="molecule type" value="Genomic_DNA"/>
</dbReference>
<dbReference type="SUPFAM" id="SSF56003">
    <property type="entry name" value="Molybdenum cofactor-binding domain"/>
    <property type="match status" value="2"/>
</dbReference>
<dbReference type="Proteomes" id="UP000076830">
    <property type="component" value="Chromosome"/>
</dbReference>
<dbReference type="Gene3D" id="3.90.1170.50">
    <property type="entry name" value="Aldehyde oxidase/xanthine dehydrogenase, a/b hammerhead"/>
    <property type="match status" value="2"/>
</dbReference>
<dbReference type="OrthoDB" id="6177861at2"/>
<dbReference type="PATRIC" id="fig|1300342.3.peg.2213"/>
<dbReference type="InterPro" id="IPR008274">
    <property type="entry name" value="AldOxase/xan_DH_MoCoBD1"/>
</dbReference>
<proteinExistence type="predicted"/>
<organism evidence="2 3">
    <name type="scientific">Dokdonella koreensis DS-123</name>
    <dbReference type="NCBI Taxonomy" id="1300342"/>
    <lineage>
        <taxon>Bacteria</taxon>
        <taxon>Pseudomonadati</taxon>
        <taxon>Pseudomonadota</taxon>
        <taxon>Gammaproteobacteria</taxon>
        <taxon>Lysobacterales</taxon>
        <taxon>Rhodanobacteraceae</taxon>
        <taxon>Dokdonella</taxon>
    </lineage>
</organism>
<dbReference type="SMART" id="SM01008">
    <property type="entry name" value="Ald_Xan_dh_C"/>
    <property type="match status" value="1"/>
</dbReference>
<accession>A0A160DVR4</accession>
<dbReference type="InterPro" id="IPR006311">
    <property type="entry name" value="TAT_signal"/>
</dbReference>
<protein>
    <submittedName>
        <fullName evidence="2">Membrane-bound aldehyde dehydrogenase</fullName>
    </submittedName>
</protein>
<dbReference type="PANTHER" id="PTHR47495:SF2">
    <property type="entry name" value="ALDEHYDE DEHYDROGENASE"/>
    <property type="match status" value="1"/>
</dbReference>
<dbReference type="KEGG" id="dko:I596_2269"/>
<dbReference type="STRING" id="1300342.I596_2269"/>
<feature type="domain" description="Aldehyde oxidase/xanthine dehydrogenase a/b hammerhead" evidence="1">
    <location>
        <begin position="217"/>
        <end position="303"/>
    </location>
</feature>
<dbReference type="InterPro" id="IPR036856">
    <property type="entry name" value="Ald_Oxase/Xan_DH_a/b_sf"/>
</dbReference>
<name>A0A160DVR4_9GAMM</name>
<dbReference type="PIRSF" id="PIRSF036389">
    <property type="entry name" value="IOR_B"/>
    <property type="match status" value="1"/>
</dbReference>
<reference evidence="2 3" key="1">
    <citation type="submission" date="2016-04" db="EMBL/GenBank/DDBJ databases">
        <title>Complete genome sequence of Dokdonella koreensis DS-123T.</title>
        <authorList>
            <person name="Kim J.F."/>
            <person name="Lee H."/>
            <person name="Kwak M.-J."/>
        </authorList>
    </citation>
    <scope>NUCLEOTIDE SEQUENCE [LARGE SCALE GENOMIC DNA]</scope>
    <source>
        <strain evidence="2 3">DS-123</strain>
    </source>
</reference>